<dbReference type="EMBL" id="VIIS01000978">
    <property type="protein sequence ID" value="KAF0303066.1"/>
    <property type="molecule type" value="Genomic_DNA"/>
</dbReference>
<comment type="caution">
    <text evidence="2">The sequence shown here is derived from an EMBL/GenBank/DDBJ whole genome shotgun (WGS) entry which is preliminary data.</text>
</comment>
<organism evidence="2 3">
    <name type="scientific">Amphibalanus amphitrite</name>
    <name type="common">Striped barnacle</name>
    <name type="synonym">Balanus amphitrite</name>
    <dbReference type="NCBI Taxonomy" id="1232801"/>
    <lineage>
        <taxon>Eukaryota</taxon>
        <taxon>Metazoa</taxon>
        <taxon>Ecdysozoa</taxon>
        <taxon>Arthropoda</taxon>
        <taxon>Crustacea</taxon>
        <taxon>Multicrustacea</taxon>
        <taxon>Cirripedia</taxon>
        <taxon>Thoracica</taxon>
        <taxon>Thoracicalcarea</taxon>
        <taxon>Balanomorpha</taxon>
        <taxon>Balanoidea</taxon>
        <taxon>Balanidae</taxon>
        <taxon>Amphibalaninae</taxon>
        <taxon>Amphibalanus</taxon>
    </lineage>
</organism>
<feature type="compositionally biased region" description="Basic residues" evidence="1">
    <location>
        <begin position="1"/>
        <end position="11"/>
    </location>
</feature>
<accession>A0A6A4W6T4</accession>
<reference evidence="2 3" key="1">
    <citation type="submission" date="2019-07" db="EMBL/GenBank/DDBJ databases">
        <title>Draft genome assembly of a fouling barnacle, Amphibalanus amphitrite (Darwin, 1854): The first reference genome for Thecostraca.</title>
        <authorList>
            <person name="Kim W."/>
        </authorList>
    </citation>
    <scope>NUCLEOTIDE SEQUENCE [LARGE SCALE GENOMIC DNA]</scope>
    <source>
        <strain evidence="2">SNU_AA5</strain>
        <tissue evidence="2">Soma without cirri and trophi</tissue>
    </source>
</reference>
<evidence type="ECO:0000313" key="3">
    <source>
        <dbReference type="Proteomes" id="UP000440578"/>
    </source>
</evidence>
<evidence type="ECO:0000256" key="1">
    <source>
        <dbReference type="SAM" id="MobiDB-lite"/>
    </source>
</evidence>
<name>A0A6A4W6T4_AMPAM</name>
<evidence type="ECO:0000313" key="2">
    <source>
        <dbReference type="EMBL" id="KAF0303066.1"/>
    </source>
</evidence>
<dbReference type="Proteomes" id="UP000440578">
    <property type="component" value="Unassembled WGS sequence"/>
</dbReference>
<gene>
    <name evidence="2" type="ORF">FJT64_024937</name>
</gene>
<protein>
    <submittedName>
        <fullName evidence="2">Uncharacterized protein</fullName>
    </submittedName>
</protein>
<dbReference type="AlphaFoldDB" id="A0A6A4W6T4"/>
<proteinExistence type="predicted"/>
<keyword evidence="3" id="KW-1185">Reference proteome</keyword>
<sequence length="77" mass="8583">MRLGSKVRARRPAVLIPPIPSLSERDNRDSSPGSGPRLARTEQTTRVGRGRRQSALSELRWSVEGWEELARSVDGTE</sequence>
<feature type="region of interest" description="Disordered" evidence="1">
    <location>
        <begin position="1"/>
        <end position="54"/>
    </location>
</feature>